<name>A0A917DB29_9HYPH</name>
<evidence type="ECO:0000259" key="3">
    <source>
        <dbReference type="Pfam" id="PF03372"/>
    </source>
</evidence>
<gene>
    <name evidence="4" type="ORF">GCM10011335_29780</name>
</gene>
<keyword evidence="2" id="KW-1133">Transmembrane helix</keyword>
<dbReference type="InterPro" id="IPR005135">
    <property type="entry name" value="Endo/exonuclease/phosphatase"/>
</dbReference>
<dbReference type="GO" id="GO:0003824">
    <property type="term" value="F:catalytic activity"/>
    <property type="evidence" value="ECO:0007669"/>
    <property type="project" value="InterPro"/>
</dbReference>
<organism evidence="4 5">
    <name type="scientific">Aureimonas glaciei</name>
    <dbReference type="NCBI Taxonomy" id="1776957"/>
    <lineage>
        <taxon>Bacteria</taxon>
        <taxon>Pseudomonadati</taxon>
        <taxon>Pseudomonadota</taxon>
        <taxon>Alphaproteobacteria</taxon>
        <taxon>Hyphomicrobiales</taxon>
        <taxon>Aurantimonadaceae</taxon>
        <taxon>Aureimonas</taxon>
    </lineage>
</organism>
<feature type="domain" description="Endonuclease/exonuclease/phosphatase" evidence="3">
    <location>
        <begin position="145"/>
        <end position="348"/>
    </location>
</feature>
<evidence type="ECO:0000313" key="4">
    <source>
        <dbReference type="EMBL" id="GGD24864.1"/>
    </source>
</evidence>
<evidence type="ECO:0000313" key="5">
    <source>
        <dbReference type="Proteomes" id="UP000613160"/>
    </source>
</evidence>
<proteinExistence type="predicted"/>
<keyword evidence="2" id="KW-0812">Transmembrane</keyword>
<dbReference type="Pfam" id="PF03372">
    <property type="entry name" value="Exo_endo_phos"/>
    <property type="match status" value="1"/>
</dbReference>
<dbReference type="Gene3D" id="3.60.10.10">
    <property type="entry name" value="Endonuclease/exonuclease/phosphatase"/>
    <property type="match status" value="1"/>
</dbReference>
<feature type="compositionally biased region" description="Basic and acidic residues" evidence="1">
    <location>
        <begin position="372"/>
        <end position="392"/>
    </location>
</feature>
<accession>A0A917DB29</accession>
<feature type="transmembrane region" description="Helical" evidence="2">
    <location>
        <begin position="75"/>
        <end position="93"/>
    </location>
</feature>
<dbReference type="InterPro" id="IPR036691">
    <property type="entry name" value="Endo/exonu/phosph_ase_sf"/>
</dbReference>
<keyword evidence="5" id="KW-1185">Reference proteome</keyword>
<sequence length="392" mass="43440">MESLRPHVDAVALETLSGQAEPPIAVSDAVEAAVPKGDGPIIITAIVRLFAGLLVLATALSIVESDEWWIRIWDFPRVQIFVLLVAAGVLALWRDRSAGRWIAVLCAVAAAWQVYRIYPYTPLATPEITFADDLPMSDDRCFSLLSLNVLESNRDYARTTALIGRAQPDILLLMETDQRWADALAPQLARFPNVLARPLGNTYGMIFATNLAMRDGRIETIAEKDTPSVHAELTAGNPFRVIALHPRPPVPGQDTDERDAEIAVAAMRAAEEKLPVLAIGDFNDVAWSHTSQLFKRIGGYLDPRIGRGTFATFPARTPLLGWPLDHLFVTPEFQVRSLEVLEDVGSDHRPIRSELCLTGRTSANEAPETVSPEDRRDVDEVMEEYREDQTDR</sequence>
<keyword evidence="2" id="KW-0472">Membrane</keyword>
<dbReference type="RefSeq" id="WP_188852048.1">
    <property type="nucleotide sequence ID" value="NZ_BMJJ01000007.1"/>
</dbReference>
<reference evidence="4" key="1">
    <citation type="journal article" date="2014" name="Int. J. Syst. Evol. Microbiol.">
        <title>Complete genome sequence of Corynebacterium casei LMG S-19264T (=DSM 44701T), isolated from a smear-ripened cheese.</title>
        <authorList>
            <consortium name="US DOE Joint Genome Institute (JGI-PGF)"/>
            <person name="Walter F."/>
            <person name="Albersmeier A."/>
            <person name="Kalinowski J."/>
            <person name="Ruckert C."/>
        </authorList>
    </citation>
    <scope>NUCLEOTIDE SEQUENCE</scope>
    <source>
        <strain evidence="4">CGMCC 1.15493</strain>
    </source>
</reference>
<dbReference type="Proteomes" id="UP000613160">
    <property type="component" value="Unassembled WGS sequence"/>
</dbReference>
<comment type="caution">
    <text evidence="4">The sequence shown here is derived from an EMBL/GenBank/DDBJ whole genome shotgun (WGS) entry which is preliminary data.</text>
</comment>
<reference evidence="4" key="2">
    <citation type="submission" date="2020-09" db="EMBL/GenBank/DDBJ databases">
        <authorList>
            <person name="Sun Q."/>
            <person name="Zhou Y."/>
        </authorList>
    </citation>
    <scope>NUCLEOTIDE SEQUENCE</scope>
    <source>
        <strain evidence="4">CGMCC 1.15493</strain>
    </source>
</reference>
<dbReference type="SUPFAM" id="SSF56219">
    <property type="entry name" value="DNase I-like"/>
    <property type="match status" value="1"/>
</dbReference>
<evidence type="ECO:0000256" key="1">
    <source>
        <dbReference type="SAM" id="MobiDB-lite"/>
    </source>
</evidence>
<dbReference type="EMBL" id="BMJJ01000007">
    <property type="protein sequence ID" value="GGD24864.1"/>
    <property type="molecule type" value="Genomic_DNA"/>
</dbReference>
<feature type="region of interest" description="Disordered" evidence="1">
    <location>
        <begin position="357"/>
        <end position="392"/>
    </location>
</feature>
<protein>
    <recommendedName>
        <fullName evidence="3">Endonuclease/exonuclease/phosphatase domain-containing protein</fullName>
    </recommendedName>
</protein>
<evidence type="ECO:0000256" key="2">
    <source>
        <dbReference type="SAM" id="Phobius"/>
    </source>
</evidence>
<dbReference type="AlphaFoldDB" id="A0A917DB29"/>
<feature type="transmembrane region" description="Helical" evidence="2">
    <location>
        <begin position="41"/>
        <end position="63"/>
    </location>
</feature>